<evidence type="ECO:0000313" key="6">
    <source>
        <dbReference type="Proteomes" id="UP000586305"/>
    </source>
</evidence>
<dbReference type="InterPro" id="IPR001638">
    <property type="entry name" value="Solute-binding_3/MltF_N"/>
</dbReference>
<accession>A0A849VA63</accession>
<organism evidence="5 6">
    <name type="scientific">Pseudoalteromonas caenipelagi</name>
    <dbReference type="NCBI Taxonomy" id="2726988"/>
    <lineage>
        <taxon>Bacteria</taxon>
        <taxon>Pseudomonadati</taxon>
        <taxon>Pseudomonadota</taxon>
        <taxon>Gammaproteobacteria</taxon>
        <taxon>Alteromonadales</taxon>
        <taxon>Pseudoalteromonadaceae</taxon>
        <taxon>Pseudoalteromonas</taxon>
    </lineage>
</organism>
<comment type="caution">
    <text evidence="5">The sequence shown here is derived from an EMBL/GenBank/DDBJ whole genome shotgun (WGS) entry which is preliminary data.</text>
</comment>
<dbReference type="Gene3D" id="3.40.190.10">
    <property type="entry name" value="Periplasmic binding protein-like II"/>
    <property type="match status" value="2"/>
</dbReference>
<feature type="chain" id="PRO_5032800884" evidence="3">
    <location>
        <begin position="25"/>
        <end position="264"/>
    </location>
</feature>
<proteinExistence type="inferred from homology"/>
<dbReference type="PANTHER" id="PTHR35936:SF25">
    <property type="entry name" value="ABC TRANSPORTER SUBSTRATE-BINDING PROTEIN"/>
    <property type="match status" value="1"/>
</dbReference>
<evidence type="ECO:0000313" key="5">
    <source>
        <dbReference type="EMBL" id="NOU50509.1"/>
    </source>
</evidence>
<evidence type="ECO:0000259" key="4">
    <source>
        <dbReference type="Pfam" id="PF00497"/>
    </source>
</evidence>
<protein>
    <submittedName>
        <fullName evidence="5">Transporter substrate-binding domain-containing protein</fullName>
    </submittedName>
</protein>
<keyword evidence="6" id="KW-1185">Reference proteome</keyword>
<dbReference type="SUPFAM" id="SSF53850">
    <property type="entry name" value="Periplasmic binding protein-like II"/>
    <property type="match status" value="1"/>
</dbReference>
<dbReference type="AlphaFoldDB" id="A0A849VA63"/>
<gene>
    <name evidence="5" type="ORF">HG263_08140</name>
</gene>
<feature type="domain" description="Solute-binding protein family 3/N-terminal" evidence="4">
    <location>
        <begin position="31"/>
        <end position="94"/>
    </location>
</feature>
<feature type="signal peptide" evidence="3">
    <location>
        <begin position="1"/>
        <end position="24"/>
    </location>
</feature>
<sequence>MTTFSTLKFATWLLFLSIASFVYAEPQYRVTILVDESYPPYSYVNNGEPAGIYVDLVQQAIKLIDDKYIVELHPVPWKRGVAALENGDSFALIPPYKHIKRRPFIWPYSVPLLEEVVVAFCNAGVSLADIESKDTTANPINVGLNAGYMILDDGLEQATKQGKIRLWENKDTYSNIIKLAKKRIDCYVNDRLSTLLGLRSVKRLHPELDLSHIVEDRIVLRRTAHIGYVKDSLNKFPYKHDFIQKMDEALQTVLASQAIELGNE</sequence>
<evidence type="ECO:0000256" key="3">
    <source>
        <dbReference type="SAM" id="SignalP"/>
    </source>
</evidence>
<dbReference type="PANTHER" id="PTHR35936">
    <property type="entry name" value="MEMBRANE-BOUND LYTIC MUREIN TRANSGLYCOSYLASE F"/>
    <property type="match status" value="1"/>
</dbReference>
<dbReference type="EMBL" id="JABBPG010000002">
    <property type="protein sequence ID" value="NOU50509.1"/>
    <property type="molecule type" value="Genomic_DNA"/>
</dbReference>
<dbReference type="Pfam" id="PF00497">
    <property type="entry name" value="SBP_bac_3"/>
    <property type="match status" value="1"/>
</dbReference>
<reference evidence="5 6" key="1">
    <citation type="submission" date="2020-04" db="EMBL/GenBank/DDBJ databases">
        <title>Pseudoalteromonas caenipelagi sp. nov., isolated from a tidal flat.</title>
        <authorList>
            <person name="Park S."/>
            <person name="Yoon J.-H."/>
        </authorList>
    </citation>
    <scope>NUCLEOTIDE SEQUENCE [LARGE SCALE GENOMIC DNA]</scope>
    <source>
        <strain evidence="5 6">JBTF-M23</strain>
    </source>
</reference>
<name>A0A849VA63_9GAMM</name>
<comment type="similarity">
    <text evidence="1">Belongs to the bacterial solute-binding protein 3 family.</text>
</comment>
<keyword evidence="2 3" id="KW-0732">Signal</keyword>
<evidence type="ECO:0000256" key="1">
    <source>
        <dbReference type="ARBA" id="ARBA00010333"/>
    </source>
</evidence>
<dbReference type="Proteomes" id="UP000586305">
    <property type="component" value="Unassembled WGS sequence"/>
</dbReference>
<evidence type="ECO:0000256" key="2">
    <source>
        <dbReference type="ARBA" id="ARBA00022729"/>
    </source>
</evidence>